<dbReference type="KEGG" id="pht:BLM14_03045"/>
<dbReference type="Proteomes" id="UP000232163">
    <property type="component" value="Unassembled WGS sequence"/>
</dbReference>
<dbReference type="RefSeq" id="WP_099998034.1">
    <property type="nucleotide sequence ID" value="NZ_CP017940.1"/>
</dbReference>
<sequence>MLDPKKILDDFLGSNIPGVGTSVRDTAGKATQMAKDNPLAAGALAAILLGTGTGREVAGGALKLGGLAAVAGLAYKAYQNYQSGKTPAETPQASEPELLSPPDDSSFHPATAPQGEHEFALVLVRAMIAAARADGMVDDAEKARIIEKLSLSGINSDTQAFLANELNAPVDIDALVAAAVTDAQKVELYTASRLAIDPKTRAERGYLDLLAGRLKLPDNLIDHIEATVADAKISSPS</sequence>
<reference evidence="3" key="1">
    <citation type="journal article" date="2017" name="Int J Environ Stud">
        <title>Does the Miocene-Pliocene relict legume Oxytropis triphylla form nitrogen-fixing nodules with a combination of bacterial strains?</title>
        <authorList>
            <person name="Safronova V."/>
            <person name="Belimov A."/>
            <person name="Sazanova A."/>
            <person name="Kuznetsova I."/>
            <person name="Popova J."/>
            <person name="Andronov E."/>
            <person name="Verkhozina A."/>
            <person name="Tikhonovich I."/>
        </authorList>
    </citation>
    <scope>NUCLEOTIDE SEQUENCE [LARGE SCALE GENOMIC DNA]</scope>
    <source>
        <strain evidence="3">Tri-38</strain>
    </source>
</reference>
<dbReference type="CDD" id="cd07178">
    <property type="entry name" value="terB_like_YebE"/>
    <property type="match status" value="1"/>
</dbReference>
<dbReference type="SUPFAM" id="SSF158682">
    <property type="entry name" value="TerB-like"/>
    <property type="match status" value="1"/>
</dbReference>
<dbReference type="OrthoDB" id="5459344at2"/>
<protein>
    <submittedName>
        <fullName evidence="2">Protein YebE</fullName>
    </submittedName>
</protein>
<dbReference type="InterPro" id="IPR029024">
    <property type="entry name" value="TerB-like"/>
</dbReference>
<dbReference type="InterPro" id="IPR007486">
    <property type="entry name" value="YebE"/>
</dbReference>
<organism evidence="2 3">
    <name type="scientific">Phyllobacterium zundukense</name>
    <dbReference type="NCBI Taxonomy" id="1867719"/>
    <lineage>
        <taxon>Bacteria</taxon>
        <taxon>Pseudomonadati</taxon>
        <taxon>Pseudomonadota</taxon>
        <taxon>Alphaproteobacteria</taxon>
        <taxon>Hyphomicrobiales</taxon>
        <taxon>Phyllobacteriaceae</taxon>
        <taxon>Phyllobacterium</taxon>
    </lineage>
</organism>
<feature type="compositionally biased region" description="Polar residues" evidence="1">
    <location>
        <begin position="84"/>
        <end position="93"/>
    </location>
</feature>
<dbReference type="Gene3D" id="1.10.3680.10">
    <property type="entry name" value="TerB-like"/>
    <property type="match status" value="1"/>
</dbReference>
<keyword evidence="3" id="KW-1185">Reference proteome</keyword>
<gene>
    <name evidence="2" type="ORF">B5P45_27275</name>
</gene>
<dbReference type="AlphaFoldDB" id="A0A2N9VQ93"/>
<name>A0A2N9VQ93_9HYPH</name>
<evidence type="ECO:0000256" key="1">
    <source>
        <dbReference type="SAM" id="MobiDB-lite"/>
    </source>
</evidence>
<feature type="region of interest" description="Disordered" evidence="1">
    <location>
        <begin position="84"/>
        <end position="112"/>
    </location>
</feature>
<proteinExistence type="predicted"/>
<dbReference type="EMBL" id="MZMT01000058">
    <property type="protein sequence ID" value="PIO41661.1"/>
    <property type="molecule type" value="Genomic_DNA"/>
</dbReference>
<comment type="caution">
    <text evidence="2">The sequence shown here is derived from an EMBL/GenBank/DDBJ whole genome shotgun (WGS) entry which is preliminary data.</text>
</comment>
<evidence type="ECO:0000313" key="2">
    <source>
        <dbReference type="EMBL" id="PIO41661.1"/>
    </source>
</evidence>
<evidence type="ECO:0000313" key="3">
    <source>
        <dbReference type="Proteomes" id="UP000232163"/>
    </source>
</evidence>
<accession>A0A2N9VQ93</accession>
<dbReference type="Pfam" id="PF04391">
    <property type="entry name" value="DUF533"/>
    <property type="match status" value="1"/>
</dbReference>